<accession>A0A9P7ZM84</accession>
<comment type="caution">
    <text evidence="2">The sequence shown here is derived from an EMBL/GenBank/DDBJ whole genome shotgun (WGS) entry which is preliminary data.</text>
</comment>
<gene>
    <name evidence="2" type="ORF">F5Z01DRAFT_654623</name>
</gene>
<dbReference type="PANTHER" id="PTHR42912">
    <property type="entry name" value="METHYLTRANSFERASE"/>
    <property type="match status" value="1"/>
</dbReference>
<dbReference type="RefSeq" id="XP_046118628.1">
    <property type="nucleotide sequence ID" value="XM_046263435.1"/>
</dbReference>
<dbReference type="InterPro" id="IPR029063">
    <property type="entry name" value="SAM-dependent_MTases_sf"/>
</dbReference>
<evidence type="ECO:0000313" key="3">
    <source>
        <dbReference type="Proteomes" id="UP000887229"/>
    </source>
</evidence>
<proteinExistence type="predicted"/>
<name>A0A9P7ZM84_9HYPO</name>
<dbReference type="AlphaFoldDB" id="A0A9P7ZM84"/>
<feature type="region of interest" description="Disordered" evidence="1">
    <location>
        <begin position="53"/>
        <end position="96"/>
    </location>
</feature>
<dbReference type="GO" id="GO:0008168">
    <property type="term" value="F:methyltransferase activity"/>
    <property type="evidence" value="ECO:0007669"/>
    <property type="project" value="UniProtKB-KW"/>
</dbReference>
<dbReference type="Proteomes" id="UP000887229">
    <property type="component" value="Unassembled WGS sequence"/>
</dbReference>
<dbReference type="SUPFAM" id="SSF53335">
    <property type="entry name" value="S-adenosyl-L-methionine-dependent methyltransferases"/>
    <property type="match status" value="1"/>
</dbReference>
<evidence type="ECO:0000256" key="1">
    <source>
        <dbReference type="SAM" id="MobiDB-lite"/>
    </source>
</evidence>
<dbReference type="GO" id="GO:0032259">
    <property type="term" value="P:methylation"/>
    <property type="evidence" value="ECO:0007669"/>
    <property type="project" value="UniProtKB-KW"/>
</dbReference>
<keyword evidence="2" id="KW-0489">Methyltransferase</keyword>
<evidence type="ECO:0000313" key="2">
    <source>
        <dbReference type="EMBL" id="KAG9254704.1"/>
    </source>
</evidence>
<sequence>MVTFDHGSSKLFLDHPGNFAARQNAPRPLMICSARGLFQTRLALPHRPQWQRLASSSARGALPKTKTKASKPSRAIPYKPSSIKPREPNVRDHVDPPEPQTVASIWKTHWLPLSGAVLLAGALGFYIVGTVAASVKASGCPCVEHSIPTGRPPALTGDNADNFDKELDFPEWWMGIRALRKRLAAEARGNVLELAMGGGRNLEYYDWFALSQYAAGRPNIVAKGVTSFTGLDISADMLDVARRRLVRAVPPMKDSAPVVGAATMPDRTGGQLSFLDGHLRLINSDAHKPLPATARGDKYDTVVQTFGLCSVSDPVAVLSNLASAVKPNTGKIILLEHGKGWFGILNGLLDKDADKHFAKYGCWWNRDIQGLVEEAAQKTPGLEIVKIERPKWLQFGTLVWVELRVKDAAP</sequence>
<keyword evidence="3" id="KW-1185">Reference proteome</keyword>
<dbReference type="EMBL" id="MU251253">
    <property type="protein sequence ID" value="KAG9254704.1"/>
    <property type="molecule type" value="Genomic_DNA"/>
</dbReference>
<feature type="compositionally biased region" description="Basic and acidic residues" evidence="1">
    <location>
        <begin position="84"/>
        <end position="96"/>
    </location>
</feature>
<dbReference type="InterPro" id="IPR050508">
    <property type="entry name" value="Methyltransf_Superfamily"/>
</dbReference>
<dbReference type="Pfam" id="PF13489">
    <property type="entry name" value="Methyltransf_23"/>
    <property type="match status" value="1"/>
</dbReference>
<dbReference type="GeneID" id="70294338"/>
<organism evidence="2 3">
    <name type="scientific">Emericellopsis atlantica</name>
    <dbReference type="NCBI Taxonomy" id="2614577"/>
    <lineage>
        <taxon>Eukaryota</taxon>
        <taxon>Fungi</taxon>
        <taxon>Dikarya</taxon>
        <taxon>Ascomycota</taxon>
        <taxon>Pezizomycotina</taxon>
        <taxon>Sordariomycetes</taxon>
        <taxon>Hypocreomycetidae</taxon>
        <taxon>Hypocreales</taxon>
        <taxon>Bionectriaceae</taxon>
        <taxon>Emericellopsis</taxon>
    </lineage>
</organism>
<keyword evidence="2" id="KW-0808">Transferase</keyword>
<dbReference type="PANTHER" id="PTHR42912:SF83">
    <property type="entry name" value="METHYLTRANSFERASE TYPE 11 DOMAIN-CONTAINING PROTEIN"/>
    <property type="match status" value="1"/>
</dbReference>
<dbReference type="Gene3D" id="3.40.50.150">
    <property type="entry name" value="Vaccinia Virus protein VP39"/>
    <property type="match status" value="1"/>
</dbReference>
<reference evidence="2" key="1">
    <citation type="journal article" date="2021" name="IMA Fungus">
        <title>Genomic characterization of three marine fungi, including Emericellopsis atlantica sp. nov. with signatures of a generalist lifestyle and marine biomass degradation.</title>
        <authorList>
            <person name="Hagestad O.C."/>
            <person name="Hou L."/>
            <person name="Andersen J.H."/>
            <person name="Hansen E.H."/>
            <person name="Altermark B."/>
            <person name="Li C."/>
            <person name="Kuhnert E."/>
            <person name="Cox R.J."/>
            <person name="Crous P.W."/>
            <person name="Spatafora J.W."/>
            <person name="Lail K."/>
            <person name="Amirebrahimi M."/>
            <person name="Lipzen A."/>
            <person name="Pangilinan J."/>
            <person name="Andreopoulos W."/>
            <person name="Hayes R.D."/>
            <person name="Ng V."/>
            <person name="Grigoriev I.V."/>
            <person name="Jackson S.A."/>
            <person name="Sutton T.D.S."/>
            <person name="Dobson A.D.W."/>
            <person name="Rama T."/>
        </authorList>
    </citation>
    <scope>NUCLEOTIDE SEQUENCE</scope>
    <source>
        <strain evidence="2">TS7</strain>
    </source>
</reference>
<dbReference type="OrthoDB" id="416496at2759"/>
<protein>
    <submittedName>
        <fullName evidence="2">S-adenosyl-L-methionine-dependent methyltransferase</fullName>
    </submittedName>
</protein>